<keyword evidence="18" id="KW-1185">Reference proteome</keyword>
<dbReference type="PANTHER" id="PTHR43742:SF3">
    <property type="entry name" value="DIMETHYL SULFOXIDE REDUCTASE DMSA"/>
    <property type="match status" value="1"/>
</dbReference>
<dbReference type="Gene3D" id="2.40.40.20">
    <property type="match status" value="1"/>
</dbReference>
<evidence type="ECO:0000256" key="13">
    <source>
        <dbReference type="ARBA" id="ARBA00023136"/>
    </source>
</evidence>
<evidence type="ECO:0000256" key="6">
    <source>
        <dbReference type="ARBA" id="ARBA00022485"/>
    </source>
</evidence>
<evidence type="ECO:0000256" key="4">
    <source>
        <dbReference type="ARBA" id="ARBA00010312"/>
    </source>
</evidence>
<dbReference type="InterPro" id="IPR006656">
    <property type="entry name" value="Mopterin_OxRdtase"/>
</dbReference>
<dbReference type="GO" id="GO:0051539">
    <property type="term" value="F:4 iron, 4 sulfur cluster binding"/>
    <property type="evidence" value="ECO:0007669"/>
    <property type="project" value="UniProtKB-KW"/>
</dbReference>
<evidence type="ECO:0000256" key="5">
    <source>
        <dbReference type="ARBA" id="ARBA00022475"/>
    </source>
</evidence>
<dbReference type="FunFam" id="3.40.50.12440:FF:000003">
    <property type="entry name" value="Anaerobic dimethyl sulfoxide reductase subunit A"/>
    <property type="match status" value="1"/>
</dbReference>
<dbReference type="PROSITE" id="PS51318">
    <property type="entry name" value="TAT"/>
    <property type="match status" value="1"/>
</dbReference>
<dbReference type="InterPro" id="IPR006657">
    <property type="entry name" value="MoPterin_dinucl-bd_dom"/>
</dbReference>
<evidence type="ECO:0000256" key="12">
    <source>
        <dbReference type="ARBA" id="ARBA00023014"/>
    </source>
</evidence>
<comment type="similarity">
    <text evidence="4">Belongs to the prokaryotic molybdopterin-containing oxidoreductase family.</text>
</comment>
<dbReference type="Proteomes" id="UP000243558">
    <property type="component" value="Unassembled WGS sequence"/>
</dbReference>
<dbReference type="Pfam" id="PF00384">
    <property type="entry name" value="Molybdopterin"/>
    <property type="match status" value="1"/>
</dbReference>
<keyword evidence="12" id="KW-0411">Iron-sulfur</keyword>
<evidence type="ECO:0000256" key="15">
    <source>
        <dbReference type="SAM" id="SignalP"/>
    </source>
</evidence>
<dbReference type="GO" id="GO:0030288">
    <property type="term" value="C:outer membrane-bounded periplasmic space"/>
    <property type="evidence" value="ECO:0007669"/>
    <property type="project" value="TreeGrafter"/>
</dbReference>
<evidence type="ECO:0000256" key="11">
    <source>
        <dbReference type="ARBA" id="ARBA00023004"/>
    </source>
</evidence>
<protein>
    <submittedName>
        <fullName evidence="17">Dimethyl sulfoxide reductase</fullName>
    </submittedName>
</protein>
<dbReference type="InterPro" id="IPR006963">
    <property type="entry name" value="Mopterin_OxRdtase_4Fe-4S_dom"/>
</dbReference>
<feature type="chain" id="PRO_5008358815" evidence="15">
    <location>
        <begin position="40"/>
        <end position="811"/>
    </location>
</feature>
<dbReference type="InterPro" id="IPR009010">
    <property type="entry name" value="Asp_de-COase-like_dom_sf"/>
</dbReference>
<dbReference type="InterPro" id="IPR011888">
    <property type="entry name" value="Anaer_DMSO_reductase"/>
</dbReference>
<keyword evidence="13" id="KW-0472">Membrane</keyword>
<keyword evidence="10" id="KW-0560">Oxidoreductase</keyword>
<dbReference type="Gene3D" id="3.40.50.740">
    <property type="match status" value="1"/>
</dbReference>
<dbReference type="CDD" id="cd02770">
    <property type="entry name" value="MopB_DmsA-EC"/>
    <property type="match status" value="1"/>
</dbReference>
<comment type="caution">
    <text evidence="17">The sequence shown here is derived from an EMBL/GenBank/DDBJ whole genome shotgun (WGS) entry which is preliminary data.</text>
</comment>
<dbReference type="InterPro" id="IPR006655">
    <property type="entry name" value="Mopterin_OxRdtase_prok_CS"/>
</dbReference>
<dbReference type="FunFam" id="3.40.228.10:FF:000004">
    <property type="entry name" value="Dimethyl sulfoxide reductase subunit A"/>
    <property type="match status" value="1"/>
</dbReference>
<dbReference type="EMBL" id="JTJM01000011">
    <property type="protein sequence ID" value="OBW93125.1"/>
    <property type="molecule type" value="Genomic_DNA"/>
</dbReference>
<dbReference type="NCBIfam" id="TIGR01409">
    <property type="entry name" value="TAT_signal_seq"/>
    <property type="match status" value="1"/>
</dbReference>
<keyword evidence="5" id="KW-1003">Cell membrane</keyword>
<dbReference type="PROSITE" id="PS00490">
    <property type="entry name" value="MOLYBDOPTERIN_PROK_2"/>
    <property type="match status" value="1"/>
</dbReference>
<dbReference type="PROSITE" id="PS00932">
    <property type="entry name" value="MOLYBDOPTERIN_PROK_3"/>
    <property type="match status" value="1"/>
</dbReference>
<dbReference type="Gene3D" id="3.40.228.10">
    <property type="entry name" value="Dimethylsulfoxide Reductase, domain 2"/>
    <property type="match status" value="1"/>
</dbReference>
<dbReference type="OrthoDB" id="9815647at2"/>
<dbReference type="PROSITE" id="PS51669">
    <property type="entry name" value="4FE4S_MOW_BIS_MGD"/>
    <property type="match status" value="1"/>
</dbReference>
<keyword evidence="7" id="KW-0500">Molybdenum</keyword>
<gene>
    <name evidence="17" type="ORF">QV01_03280</name>
</gene>
<dbReference type="GO" id="GO:0009389">
    <property type="term" value="F:dimethyl sulfoxide reductase activity"/>
    <property type="evidence" value="ECO:0007669"/>
    <property type="project" value="InterPro"/>
</dbReference>
<dbReference type="Pfam" id="PF04879">
    <property type="entry name" value="Molybdop_Fe4S4"/>
    <property type="match status" value="1"/>
</dbReference>
<proteinExistence type="inferred from homology"/>
<dbReference type="RefSeq" id="WP_065238938.1">
    <property type="nucleotide sequence ID" value="NZ_JTJM01000011.1"/>
</dbReference>
<dbReference type="FunFam" id="2.40.40.20:FF:000010">
    <property type="entry name" value="Anaerobic dimethyl sulfoxide reductase subunit A"/>
    <property type="match status" value="1"/>
</dbReference>
<dbReference type="FunFam" id="3.40.50.12440:FF:000002">
    <property type="entry name" value="Anaerobic dimethyl sulfoxide reductase, A subunit"/>
    <property type="match status" value="1"/>
</dbReference>
<dbReference type="Gene3D" id="2.20.25.90">
    <property type="entry name" value="ADC-like domains"/>
    <property type="match status" value="1"/>
</dbReference>
<dbReference type="InterPro" id="IPR019546">
    <property type="entry name" value="TAT_signal_bac_arc"/>
</dbReference>
<keyword evidence="6" id="KW-0004">4Fe-4S</keyword>
<dbReference type="InterPro" id="IPR027467">
    <property type="entry name" value="MopterinOxRdtase_cofactor_BS"/>
</dbReference>
<dbReference type="Pfam" id="PF01568">
    <property type="entry name" value="Molydop_binding"/>
    <property type="match status" value="1"/>
</dbReference>
<dbReference type="SUPFAM" id="SSF53706">
    <property type="entry name" value="Formate dehydrogenase/DMSO reductase, domains 1-3"/>
    <property type="match status" value="1"/>
</dbReference>
<dbReference type="GO" id="GO:0009061">
    <property type="term" value="P:anaerobic respiration"/>
    <property type="evidence" value="ECO:0007669"/>
    <property type="project" value="TreeGrafter"/>
</dbReference>
<evidence type="ECO:0000313" key="18">
    <source>
        <dbReference type="Proteomes" id="UP000243558"/>
    </source>
</evidence>
<keyword evidence="8" id="KW-0479">Metal-binding</keyword>
<reference evidence="17 18" key="1">
    <citation type="submission" date="2014-11" db="EMBL/GenBank/DDBJ databases">
        <title>Pan-genome of Gallibacterium spp.</title>
        <authorList>
            <person name="Kudirkiene E."/>
            <person name="Bojesen A.M."/>
        </authorList>
    </citation>
    <scope>NUCLEOTIDE SEQUENCE [LARGE SCALE GENOMIC DNA]</scope>
    <source>
        <strain evidence="17 18">F151</strain>
    </source>
</reference>
<keyword evidence="9 15" id="KW-0732">Signal</keyword>
<comment type="subcellular location">
    <subcellularLocation>
        <location evidence="3">Cell membrane</location>
        <topology evidence="3">Peripheral membrane protein</topology>
        <orientation evidence="3">Cytoplasmic side</orientation>
    </subcellularLocation>
</comment>
<name>A0A1A7NU72_9PAST</name>
<organism evidence="17 18">
    <name type="scientific">Gallibacterium genomosp. 3</name>
    <dbReference type="NCBI Taxonomy" id="505345"/>
    <lineage>
        <taxon>Bacteria</taxon>
        <taxon>Pseudomonadati</taxon>
        <taxon>Pseudomonadota</taxon>
        <taxon>Gammaproteobacteria</taxon>
        <taxon>Pasteurellales</taxon>
        <taxon>Pasteurellaceae</taxon>
        <taxon>Gallibacterium</taxon>
    </lineage>
</organism>
<evidence type="ECO:0000256" key="8">
    <source>
        <dbReference type="ARBA" id="ARBA00022723"/>
    </source>
</evidence>
<evidence type="ECO:0000259" key="16">
    <source>
        <dbReference type="PROSITE" id="PS51669"/>
    </source>
</evidence>
<evidence type="ECO:0000256" key="9">
    <source>
        <dbReference type="ARBA" id="ARBA00022729"/>
    </source>
</evidence>
<dbReference type="GO" id="GO:0005886">
    <property type="term" value="C:plasma membrane"/>
    <property type="evidence" value="ECO:0007669"/>
    <property type="project" value="UniProtKB-SubCell"/>
</dbReference>
<keyword evidence="11" id="KW-0408">Iron</keyword>
<sequence length="811" mass="90457">MEKSIINPTVNRRSFLKASSSVAAALAATELTLPFSAVAADQKTAETSKNEEKIVWSACTVNCGSRCALRMHVKDDKITYVETDNTGTETYNLDHQVRACLRGRSMRRRVYNPDRLKYPMKRVGKRGEGKFKRISWDEALTEIAQSLQKNIQQYGNESIYLNYGTGTLGGTVTKSWPPGSTLVARLMNCIGGYLNHYGDYSTAQITVGLDYTYGGGWAYGNGIADVENTKLIVLFGNNPAETRMSGGGLTYSIQQAKEKSNARMIIIDPRYNDTGVGREDEWIPIRPGTDAALVSALAYVMITEDLVDQAFLDKYCVGYDEKTLPASAPKNGHYKAYILGQGEDGLAKTPEWASKITGIPATRIIKLAREIAQTKPAFIAQGWGPQRRSNGELISRAIAMLPILTGNVGINGGNTGARESAYSIPFVRMPTLTNPVEASIPMFLWTDAIVRGPEMTATADGIRGVEKLKAPIKFIWNYASNCLINQHAEINRTHDILQDESKCEMIVTIDNHMTSTAKYSDILLPDCTTSEQMDFCLDAYVSNMAYIIFADQAVKPPFECKNIYDMMSALAEKLGVKEQFTEGRTQEEWLRHLYEQSRANLPELPTFEEFRKQGIFKKVDPKGFYVAYKEFREDPEKNPLQTPSGKIEIYSERLAEIAKTWELDKDEVIHPLPIHVDSFEHYGDPLMEKYPLQLSGFHYKARTHSTYGNVDVIKEANPQEMWINPIDAEPRGIKNGDLIRVFNDRGEVQIHAKVTPRIIPGVVALGEGAWYAPDSNRVDHSGCINVLTTQRPSPLAKGNPQHSNLVQVEKA</sequence>
<evidence type="ECO:0000256" key="10">
    <source>
        <dbReference type="ARBA" id="ARBA00023002"/>
    </source>
</evidence>
<dbReference type="PANTHER" id="PTHR43742">
    <property type="entry name" value="TRIMETHYLAMINE-N-OXIDE REDUCTASE"/>
    <property type="match status" value="1"/>
</dbReference>
<evidence type="ECO:0000256" key="14">
    <source>
        <dbReference type="SAM" id="MobiDB-lite"/>
    </source>
</evidence>
<evidence type="ECO:0000256" key="2">
    <source>
        <dbReference type="ARBA" id="ARBA00001966"/>
    </source>
</evidence>
<accession>A0A1A7NU72</accession>
<dbReference type="SUPFAM" id="SSF50692">
    <property type="entry name" value="ADC-like"/>
    <property type="match status" value="1"/>
</dbReference>
<feature type="compositionally biased region" description="Polar residues" evidence="14">
    <location>
        <begin position="800"/>
        <end position="811"/>
    </location>
</feature>
<dbReference type="GO" id="GO:0009055">
    <property type="term" value="F:electron transfer activity"/>
    <property type="evidence" value="ECO:0007669"/>
    <property type="project" value="TreeGrafter"/>
</dbReference>
<comment type="cofactor">
    <cofactor evidence="1">
        <name>Mo-bis(molybdopterin guanine dinucleotide)</name>
        <dbReference type="ChEBI" id="CHEBI:60539"/>
    </cofactor>
</comment>
<feature type="domain" description="4Fe-4S Mo/W bis-MGD-type" evidence="16">
    <location>
        <begin position="52"/>
        <end position="114"/>
    </location>
</feature>
<dbReference type="SMART" id="SM00926">
    <property type="entry name" value="Molybdop_Fe4S4"/>
    <property type="match status" value="1"/>
</dbReference>
<evidence type="ECO:0000256" key="7">
    <source>
        <dbReference type="ARBA" id="ARBA00022505"/>
    </source>
</evidence>
<comment type="cofactor">
    <cofactor evidence="2">
        <name>[4Fe-4S] cluster</name>
        <dbReference type="ChEBI" id="CHEBI:49883"/>
    </cofactor>
</comment>
<dbReference type="PROSITE" id="PS00551">
    <property type="entry name" value="MOLYBDOPTERIN_PROK_1"/>
    <property type="match status" value="1"/>
</dbReference>
<dbReference type="GO" id="GO:0043546">
    <property type="term" value="F:molybdopterin cofactor binding"/>
    <property type="evidence" value="ECO:0007669"/>
    <property type="project" value="InterPro"/>
</dbReference>
<dbReference type="CDD" id="cd02794">
    <property type="entry name" value="MopB_CT_DmsA-EC"/>
    <property type="match status" value="1"/>
</dbReference>
<dbReference type="AlphaFoldDB" id="A0A1A7NU72"/>
<dbReference type="NCBIfam" id="TIGR02166">
    <property type="entry name" value="dmsA_ynfE"/>
    <property type="match status" value="1"/>
</dbReference>
<dbReference type="InterPro" id="IPR050612">
    <property type="entry name" value="Prok_Mopterin_Oxidored"/>
</dbReference>
<feature type="region of interest" description="Disordered" evidence="14">
    <location>
        <begin position="791"/>
        <end position="811"/>
    </location>
</feature>
<evidence type="ECO:0000256" key="1">
    <source>
        <dbReference type="ARBA" id="ARBA00001942"/>
    </source>
</evidence>
<evidence type="ECO:0000256" key="3">
    <source>
        <dbReference type="ARBA" id="ARBA00004413"/>
    </source>
</evidence>
<dbReference type="InterPro" id="IPR006311">
    <property type="entry name" value="TAT_signal"/>
</dbReference>
<feature type="signal peptide" evidence="15">
    <location>
        <begin position="1"/>
        <end position="39"/>
    </location>
</feature>
<dbReference type="PATRIC" id="fig|505345.7.peg.655"/>
<dbReference type="GO" id="GO:0030151">
    <property type="term" value="F:molybdenum ion binding"/>
    <property type="evidence" value="ECO:0007669"/>
    <property type="project" value="InterPro"/>
</dbReference>
<evidence type="ECO:0000313" key="17">
    <source>
        <dbReference type="EMBL" id="OBW93125.1"/>
    </source>
</evidence>